<protein>
    <submittedName>
        <fullName evidence="2">Uncharacterized protein</fullName>
    </submittedName>
</protein>
<accession>A0A0D3AAR3</accession>
<dbReference type="Gramene" id="Bo1g098280.1">
    <property type="protein sequence ID" value="Bo1g098280.1"/>
    <property type="gene ID" value="Bo1g098280"/>
</dbReference>
<reference evidence="2" key="2">
    <citation type="submission" date="2015-03" db="UniProtKB">
        <authorList>
            <consortium name="EnsemblPlants"/>
        </authorList>
    </citation>
    <scope>IDENTIFICATION</scope>
</reference>
<keyword evidence="3" id="KW-1185">Reference proteome</keyword>
<dbReference type="Proteomes" id="UP000032141">
    <property type="component" value="Chromosome C1"/>
</dbReference>
<proteinExistence type="predicted"/>
<feature type="compositionally biased region" description="Low complexity" evidence="1">
    <location>
        <begin position="69"/>
        <end position="85"/>
    </location>
</feature>
<evidence type="ECO:0000313" key="2">
    <source>
        <dbReference type="EnsemblPlants" id="Bo1g098280.1"/>
    </source>
</evidence>
<organism evidence="2 3">
    <name type="scientific">Brassica oleracea var. oleracea</name>
    <dbReference type="NCBI Taxonomy" id="109376"/>
    <lineage>
        <taxon>Eukaryota</taxon>
        <taxon>Viridiplantae</taxon>
        <taxon>Streptophyta</taxon>
        <taxon>Embryophyta</taxon>
        <taxon>Tracheophyta</taxon>
        <taxon>Spermatophyta</taxon>
        <taxon>Magnoliopsida</taxon>
        <taxon>eudicotyledons</taxon>
        <taxon>Gunneridae</taxon>
        <taxon>Pentapetalae</taxon>
        <taxon>rosids</taxon>
        <taxon>malvids</taxon>
        <taxon>Brassicales</taxon>
        <taxon>Brassicaceae</taxon>
        <taxon>Brassiceae</taxon>
        <taxon>Brassica</taxon>
    </lineage>
</organism>
<dbReference type="HOGENOM" id="CLU_1588726_0_0_1"/>
<feature type="region of interest" description="Disordered" evidence="1">
    <location>
        <begin position="1"/>
        <end position="24"/>
    </location>
</feature>
<dbReference type="EnsemblPlants" id="Bo1g098280.1">
    <property type="protein sequence ID" value="Bo1g098280.1"/>
    <property type="gene ID" value="Bo1g098280"/>
</dbReference>
<sequence>MTKKTGGSSGDNRDQHPEGTLADSTEIRTLLVEMQTATQTSIQQLGDTVSTLADRIEALTTAITARVDPQAQHAVHAPPQQQHPLHLPPPQQQNLQHHQQQHQLPPIIPHRQQQQRFQRPQQHAEARPHDLLGAEDEDEHHRRVYRDDLVQRNYFDHRWEQSFKVDIP</sequence>
<feature type="compositionally biased region" description="Basic and acidic residues" evidence="1">
    <location>
        <begin position="122"/>
        <end position="132"/>
    </location>
</feature>
<feature type="compositionally biased region" description="Low complexity" evidence="1">
    <location>
        <begin position="92"/>
        <end position="121"/>
    </location>
</feature>
<evidence type="ECO:0000313" key="3">
    <source>
        <dbReference type="Proteomes" id="UP000032141"/>
    </source>
</evidence>
<feature type="region of interest" description="Disordered" evidence="1">
    <location>
        <begin position="67"/>
        <end position="141"/>
    </location>
</feature>
<name>A0A0D3AAR3_BRAOL</name>
<reference evidence="2 3" key="1">
    <citation type="journal article" date="2014" name="Genome Biol.">
        <title>Transcriptome and methylome profiling reveals relics of genome dominance in the mesopolyploid Brassica oleracea.</title>
        <authorList>
            <person name="Parkin I.A."/>
            <person name="Koh C."/>
            <person name="Tang H."/>
            <person name="Robinson S.J."/>
            <person name="Kagale S."/>
            <person name="Clarke W.E."/>
            <person name="Town C.D."/>
            <person name="Nixon J."/>
            <person name="Krishnakumar V."/>
            <person name="Bidwell S.L."/>
            <person name="Denoeud F."/>
            <person name="Belcram H."/>
            <person name="Links M.G."/>
            <person name="Just J."/>
            <person name="Clarke C."/>
            <person name="Bender T."/>
            <person name="Huebert T."/>
            <person name="Mason A.S."/>
            <person name="Pires J.C."/>
            <person name="Barker G."/>
            <person name="Moore J."/>
            <person name="Walley P.G."/>
            <person name="Manoli S."/>
            <person name="Batley J."/>
            <person name="Edwards D."/>
            <person name="Nelson M.N."/>
            <person name="Wang X."/>
            <person name="Paterson A.H."/>
            <person name="King G."/>
            <person name="Bancroft I."/>
            <person name="Chalhoub B."/>
            <person name="Sharpe A.G."/>
        </authorList>
    </citation>
    <scope>NUCLEOTIDE SEQUENCE</scope>
    <source>
        <strain evidence="2 3">cv. TO1000</strain>
    </source>
</reference>
<dbReference type="AlphaFoldDB" id="A0A0D3AAR3"/>
<evidence type="ECO:0000256" key="1">
    <source>
        <dbReference type="SAM" id="MobiDB-lite"/>
    </source>
</evidence>